<protein>
    <submittedName>
        <fullName evidence="1">Transcriptional regulator</fullName>
    </submittedName>
</protein>
<dbReference type="EMBL" id="PYAW01000004">
    <property type="protein sequence ID" value="PSL45526.1"/>
    <property type="molecule type" value="Genomic_DNA"/>
</dbReference>
<accession>A0A2P8HH47</accession>
<comment type="caution">
    <text evidence="1">The sequence shown here is derived from an EMBL/GenBank/DDBJ whole genome shotgun (WGS) entry which is preliminary data.</text>
</comment>
<dbReference type="SUPFAM" id="SSF46785">
    <property type="entry name" value="Winged helix' DNA-binding domain"/>
    <property type="match status" value="1"/>
</dbReference>
<evidence type="ECO:0000313" key="1">
    <source>
        <dbReference type="EMBL" id="PSL45526.1"/>
    </source>
</evidence>
<dbReference type="InterPro" id="IPR036388">
    <property type="entry name" value="WH-like_DNA-bd_sf"/>
</dbReference>
<dbReference type="Gene3D" id="1.10.10.10">
    <property type="entry name" value="Winged helix-like DNA-binding domain superfamily/Winged helix DNA-binding domain"/>
    <property type="match status" value="1"/>
</dbReference>
<gene>
    <name evidence="1" type="ORF">CLV51_104231</name>
</gene>
<dbReference type="Proteomes" id="UP000240971">
    <property type="component" value="Unassembled WGS sequence"/>
</dbReference>
<name>A0A2P8HH47_CHINA</name>
<proteinExistence type="predicted"/>
<dbReference type="AlphaFoldDB" id="A0A2P8HH47"/>
<keyword evidence="2" id="KW-1185">Reference proteome</keyword>
<reference evidence="1 2" key="1">
    <citation type="submission" date="2018-03" db="EMBL/GenBank/DDBJ databases">
        <title>Genomic Encyclopedia of Archaeal and Bacterial Type Strains, Phase II (KMG-II): from individual species to whole genera.</title>
        <authorList>
            <person name="Goeker M."/>
        </authorList>
    </citation>
    <scope>NUCLEOTIDE SEQUENCE [LARGE SCALE GENOMIC DNA]</scope>
    <source>
        <strain evidence="1 2">DSM 24859</strain>
    </source>
</reference>
<dbReference type="InterPro" id="IPR036390">
    <property type="entry name" value="WH_DNA-bd_sf"/>
</dbReference>
<organism evidence="1 2">
    <name type="scientific">Chitinophaga niastensis</name>
    <dbReference type="NCBI Taxonomy" id="536980"/>
    <lineage>
        <taxon>Bacteria</taxon>
        <taxon>Pseudomonadati</taxon>
        <taxon>Bacteroidota</taxon>
        <taxon>Chitinophagia</taxon>
        <taxon>Chitinophagales</taxon>
        <taxon>Chitinophagaceae</taxon>
        <taxon>Chitinophaga</taxon>
    </lineage>
</organism>
<evidence type="ECO:0000313" key="2">
    <source>
        <dbReference type="Proteomes" id="UP000240971"/>
    </source>
</evidence>
<sequence length="249" mass="27469">MNYLSKSSKPQNLFFSSYKITTFENKTSNNLENYPSRTKTAADRFLTLLKTRGPLSAAELAAELGITGEGARLQLLKLAEEGLVHSESTSKGVGRPVLIWSLTQLGNARFPDTHTELTLQLIQTIKNVLGKEALDNVVNAREKNQLEKYSSALQGVTGIENRLTSFAAIRSGEGYLAEWKKEGDAYLFIENHCPICCAATECDNICTSEMRTFVSILGEDMNVTRMEHIINGARRCVYKIVPVSAATAI</sequence>